<evidence type="ECO:0000313" key="1">
    <source>
        <dbReference type="EMBL" id="KAI7814121.1"/>
    </source>
</evidence>
<reference evidence="1" key="1">
    <citation type="submission" date="2021-02" db="EMBL/GenBank/DDBJ databases">
        <title>Comparative genomics reveals that relaxation of natural selection precedes convergent phenotypic evolution of cavefish.</title>
        <authorList>
            <person name="Peng Z."/>
        </authorList>
    </citation>
    <scope>NUCLEOTIDE SEQUENCE</scope>
    <source>
        <tissue evidence="1">Muscle</tissue>
    </source>
</reference>
<accession>A0A9W8CB36</accession>
<dbReference type="EMBL" id="JAFHDT010000001">
    <property type="protein sequence ID" value="KAI7814121.1"/>
    <property type="molecule type" value="Genomic_DNA"/>
</dbReference>
<comment type="caution">
    <text evidence="1">The sequence shown here is derived from an EMBL/GenBank/DDBJ whole genome shotgun (WGS) entry which is preliminary data.</text>
</comment>
<keyword evidence="2" id="KW-1185">Reference proteome</keyword>
<protein>
    <submittedName>
        <fullName evidence="1">Uncharacterized protein</fullName>
    </submittedName>
</protein>
<dbReference type="AlphaFoldDB" id="A0A9W8CB36"/>
<name>A0A9W8CB36_TRIRA</name>
<dbReference type="Proteomes" id="UP001059041">
    <property type="component" value="Linkage Group LG1"/>
</dbReference>
<organism evidence="1 2">
    <name type="scientific">Triplophysa rosa</name>
    <name type="common">Cave loach</name>
    <dbReference type="NCBI Taxonomy" id="992332"/>
    <lineage>
        <taxon>Eukaryota</taxon>
        <taxon>Metazoa</taxon>
        <taxon>Chordata</taxon>
        <taxon>Craniata</taxon>
        <taxon>Vertebrata</taxon>
        <taxon>Euteleostomi</taxon>
        <taxon>Actinopterygii</taxon>
        <taxon>Neopterygii</taxon>
        <taxon>Teleostei</taxon>
        <taxon>Ostariophysi</taxon>
        <taxon>Cypriniformes</taxon>
        <taxon>Nemacheilidae</taxon>
        <taxon>Triplophysa</taxon>
    </lineage>
</organism>
<sequence length="58" mass="6587">MYKFPWYDDLDNILGTNPDVDPVNVVEITMRLMLAQLTGLTLPHLTHDVDGDCSCKNH</sequence>
<evidence type="ECO:0000313" key="2">
    <source>
        <dbReference type="Proteomes" id="UP001059041"/>
    </source>
</evidence>
<proteinExistence type="predicted"/>
<gene>
    <name evidence="1" type="ORF">IRJ41_008460</name>
</gene>